<name>A0A4R6VLX2_9HYPH</name>
<feature type="transmembrane region" description="Helical" evidence="7">
    <location>
        <begin position="418"/>
        <end position="436"/>
    </location>
</feature>
<comment type="similarity">
    <text evidence="2">Belongs to the multi antimicrobial extrusion (MATE) (TC 2.A.66.1) family.</text>
</comment>
<dbReference type="RefSeq" id="WP_133572753.1">
    <property type="nucleotide sequence ID" value="NZ_SNYR01000002.1"/>
</dbReference>
<dbReference type="OrthoDB" id="9789527at2"/>
<dbReference type="InterPro" id="IPR050222">
    <property type="entry name" value="MATE_MdtK"/>
</dbReference>
<evidence type="ECO:0000256" key="1">
    <source>
        <dbReference type="ARBA" id="ARBA00004141"/>
    </source>
</evidence>
<feature type="transmembrane region" description="Helical" evidence="7">
    <location>
        <begin position="48"/>
        <end position="69"/>
    </location>
</feature>
<proteinExistence type="inferred from homology"/>
<evidence type="ECO:0000313" key="9">
    <source>
        <dbReference type="Proteomes" id="UP000295391"/>
    </source>
</evidence>
<evidence type="ECO:0000256" key="5">
    <source>
        <dbReference type="ARBA" id="ARBA00022989"/>
    </source>
</evidence>
<feature type="transmembrane region" description="Helical" evidence="7">
    <location>
        <begin position="193"/>
        <end position="220"/>
    </location>
</feature>
<organism evidence="8 9">
    <name type="scientific">Maritalea mobilis</name>
    <dbReference type="NCBI Taxonomy" id="483324"/>
    <lineage>
        <taxon>Bacteria</taxon>
        <taxon>Pseudomonadati</taxon>
        <taxon>Pseudomonadota</taxon>
        <taxon>Alphaproteobacteria</taxon>
        <taxon>Hyphomicrobiales</taxon>
        <taxon>Devosiaceae</taxon>
        <taxon>Maritalea</taxon>
    </lineage>
</organism>
<sequence>MTAKTYPFDVRHKDVWYIALPTALAFVTEPLLGIADTTIVGRLGEVDLLGGLLLGGLVFDFMFAFFYFLRMSVTGLTAQAFGARDEAKQTAQLARGLVIGLAAGLLILLLGGPLAQFAKVVYGASDAVNAAFDQYFFIRLFAAPFALMNFVLAGWFLGRGQSITALALQAGLNITNIIVSYVLVFQFDMGIAGVAWGTVAATVIFMTIGVFVAIHTLGGFSQLARRLDEANLLDKAEIKKMLSLSSNILLRSVTINAVFSFFAREGAQAGDAVLATNGILLHFLMVAAFFLDGLAAASEQLCGKAIGARWKPAFFSAIKLSSLWGFILSGCLTVIFILTGPMIIDFMSTSDVVRQTARDFLWLAALAPVFGVLAFVLDGVFAGAAMGKDMRNGMMLSAVAFFAIWAIAVPLWGIYGLWLALHGFFIARSVIFLWLLMRRVPSLFEEDHPEQAAA</sequence>
<keyword evidence="6 7" id="KW-0472">Membrane</keyword>
<dbReference type="GO" id="GO:0005886">
    <property type="term" value="C:plasma membrane"/>
    <property type="evidence" value="ECO:0007669"/>
    <property type="project" value="TreeGrafter"/>
</dbReference>
<feature type="transmembrane region" description="Helical" evidence="7">
    <location>
        <begin position="393"/>
        <end position="412"/>
    </location>
</feature>
<dbReference type="GO" id="GO:0042910">
    <property type="term" value="F:xenobiotic transmembrane transporter activity"/>
    <property type="evidence" value="ECO:0007669"/>
    <property type="project" value="InterPro"/>
</dbReference>
<feature type="transmembrane region" description="Helical" evidence="7">
    <location>
        <begin position="274"/>
        <end position="297"/>
    </location>
</feature>
<evidence type="ECO:0000256" key="7">
    <source>
        <dbReference type="SAM" id="Phobius"/>
    </source>
</evidence>
<dbReference type="InterPro" id="IPR044644">
    <property type="entry name" value="DinF-like"/>
</dbReference>
<dbReference type="InterPro" id="IPR002528">
    <property type="entry name" value="MATE_fam"/>
</dbReference>
<keyword evidence="5 7" id="KW-1133">Transmembrane helix</keyword>
<dbReference type="NCBIfam" id="TIGR00797">
    <property type="entry name" value="matE"/>
    <property type="match status" value="1"/>
</dbReference>
<evidence type="ECO:0000313" key="8">
    <source>
        <dbReference type="EMBL" id="TDQ64127.1"/>
    </source>
</evidence>
<protein>
    <submittedName>
        <fullName evidence="8">MATE family multidrug resistance protein</fullName>
    </submittedName>
</protein>
<keyword evidence="9" id="KW-1185">Reference proteome</keyword>
<dbReference type="PANTHER" id="PTHR43298">
    <property type="entry name" value="MULTIDRUG RESISTANCE PROTEIN NORM-RELATED"/>
    <property type="match status" value="1"/>
</dbReference>
<dbReference type="CDD" id="cd13136">
    <property type="entry name" value="MATE_DinF_like"/>
    <property type="match status" value="1"/>
</dbReference>
<feature type="transmembrane region" description="Helical" evidence="7">
    <location>
        <begin position="360"/>
        <end position="381"/>
    </location>
</feature>
<reference evidence="8 9" key="1">
    <citation type="submission" date="2019-03" db="EMBL/GenBank/DDBJ databases">
        <title>Genomic Encyclopedia of Type Strains, Phase III (KMG-III): the genomes of soil and plant-associated and newly described type strains.</title>
        <authorList>
            <person name="Whitman W."/>
        </authorList>
    </citation>
    <scope>NUCLEOTIDE SEQUENCE [LARGE SCALE GENOMIC DNA]</scope>
    <source>
        <strain evidence="8 9">CGMCC 1.7002</strain>
    </source>
</reference>
<feature type="transmembrane region" description="Helical" evidence="7">
    <location>
        <begin position="318"/>
        <end position="340"/>
    </location>
</feature>
<accession>A0A4R6VLX2</accession>
<comment type="subcellular location">
    <subcellularLocation>
        <location evidence="1">Membrane</location>
        <topology evidence="1">Multi-pass membrane protein</topology>
    </subcellularLocation>
</comment>
<evidence type="ECO:0000256" key="3">
    <source>
        <dbReference type="ARBA" id="ARBA00022448"/>
    </source>
</evidence>
<keyword evidence="4 7" id="KW-0812">Transmembrane</keyword>
<feature type="transmembrane region" description="Helical" evidence="7">
    <location>
        <begin position="93"/>
        <end position="115"/>
    </location>
</feature>
<evidence type="ECO:0000256" key="2">
    <source>
        <dbReference type="ARBA" id="ARBA00010199"/>
    </source>
</evidence>
<gene>
    <name evidence="8" type="ORF">ATL17_2140</name>
</gene>
<evidence type="ECO:0000256" key="6">
    <source>
        <dbReference type="ARBA" id="ARBA00023136"/>
    </source>
</evidence>
<dbReference type="Pfam" id="PF01554">
    <property type="entry name" value="MatE"/>
    <property type="match status" value="2"/>
</dbReference>
<feature type="transmembrane region" description="Helical" evidence="7">
    <location>
        <begin position="241"/>
        <end position="262"/>
    </location>
</feature>
<evidence type="ECO:0000256" key="4">
    <source>
        <dbReference type="ARBA" id="ARBA00022692"/>
    </source>
</evidence>
<dbReference type="GO" id="GO:0015297">
    <property type="term" value="F:antiporter activity"/>
    <property type="evidence" value="ECO:0007669"/>
    <property type="project" value="InterPro"/>
</dbReference>
<dbReference type="Proteomes" id="UP000295391">
    <property type="component" value="Unassembled WGS sequence"/>
</dbReference>
<dbReference type="AlphaFoldDB" id="A0A4R6VLX2"/>
<feature type="transmembrane region" description="Helical" evidence="7">
    <location>
        <begin position="135"/>
        <end position="158"/>
    </location>
</feature>
<comment type="caution">
    <text evidence="8">The sequence shown here is derived from an EMBL/GenBank/DDBJ whole genome shotgun (WGS) entry which is preliminary data.</text>
</comment>
<keyword evidence="3" id="KW-0813">Transport</keyword>
<dbReference type="PANTHER" id="PTHR43298:SF2">
    <property type="entry name" value="FMN_FAD EXPORTER YEEO-RELATED"/>
    <property type="match status" value="1"/>
</dbReference>
<dbReference type="EMBL" id="SNYR01000002">
    <property type="protein sequence ID" value="TDQ64127.1"/>
    <property type="molecule type" value="Genomic_DNA"/>
</dbReference>
<feature type="transmembrane region" description="Helical" evidence="7">
    <location>
        <begin position="165"/>
        <end position="187"/>
    </location>
</feature>